<keyword evidence="5" id="KW-1185">Reference proteome</keyword>
<dbReference type="InterPro" id="IPR031917">
    <property type="entry name" value="Pilus_assem_C"/>
</dbReference>
<dbReference type="Proteomes" id="UP000219642">
    <property type="component" value="Unassembled WGS sequence"/>
</dbReference>
<dbReference type="InterPro" id="IPR032636">
    <property type="entry name" value="Pilus_assem_E-set-like_dom"/>
</dbReference>
<evidence type="ECO:0000256" key="1">
    <source>
        <dbReference type="ARBA" id="ARBA00022729"/>
    </source>
</evidence>
<proteinExistence type="predicted"/>
<organism evidence="4 5">
    <name type="scientific">Kosakonia pseudosacchari</name>
    <dbReference type="NCBI Taxonomy" id="1646340"/>
    <lineage>
        <taxon>Bacteria</taxon>
        <taxon>Pseudomonadati</taxon>
        <taxon>Pseudomonadota</taxon>
        <taxon>Gammaproteobacteria</taxon>
        <taxon>Enterobacterales</taxon>
        <taxon>Enterobacteriaceae</taxon>
        <taxon>Kosakonia</taxon>
    </lineage>
</organism>
<name>A0ABX4IP77_9ENTR</name>
<reference evidence="4 5" key="1">
    <citation type="submission" date="2017-06" db="EMBL/GenBank/DDBJ databases">
        <title>Draft genome sequence of nitrogen-fixing Kosakonia pseudosacchari strain NN143 isolated from sugarcane roots.</title>
        <authorList>
            <person name="Li Y."/>
            <person name="Li S."/>
            <person name="Lin L."/>
            <person name="Wu X."/>
            <person name="Yang L."/>
            <person name="Li Y."/>
            <person name="An Q."/>
        </authorList>
    </citation>
    <scope>NUCLEOTIDE SEQUENCE [LARGE SCALE GENOMIC DNA]</scope>
    <source>
        <strain evidence="4 5">NN143</strain>
    </source>
</reference>
<feature type="domain" description="Pilus assembly protein E-set like" evidence="3">
    <location>
        <begin position="236"/>
        <end position="303"/>
    </location>
</feature>
<sequence length="785" mass="86141">MQLAANMKGLPEDFKRYFYNSEVVVQVYLNDNYIFDASASLSENGEIKLLRIIDEQPNSDHATNAIWSDVLQKGVSAGKCTLSCPSGLMQVDYSLDNSALKLYTANYETSQVVSNYLSVPDDTPAGLIMSNSVSLSEAASMRSWGINSSLTSSLGGWSQQVAFQSTGTEGEYHYNNYSIYQLFTQKELKGSFFRLGLFTPDSDDGNVQTSGFGNDTVIGGMWGTSDALLATTDSVSAWPVYVTGRNQSIAEVWRNGQMIRTQQLQPGIQALDTRPLPLGIYDITIKVIENGQVIDTQEAQIFKAQGWNNPDKRWRMNLWGGQRRTLGSGDLSVLDSNPFTAGAGVELLVNPRATVGFSGAITEKEQHLRTRTNITLSQNDRFFAQYTLGSSQYQANQDTDIRYYRNLYAGGSASLYWRSTLSDVYGHRVHTRQTGQTWGASLSSRLPRASSLIFNAQYIDTPWRKGAAADVSLSTQTRFLDRDTSLRMSAYDRPAFDNNRRDRGISFSVSIALSPAAEHSVSFSTGLEQDQSFSSLQYQWEPTEKNTLRNLGAGVSWNAGDTVLNGNGAVDTPWVNGNFYAQHGMRSKTSTAGANLSQVLVMGGGKIASVNGDSSGMQSAVIVDMDADDKNTRIQATGSMSELSLKPGRNILPAELWKKSDIQFSARGGDSVQVFPERQSIQMNRGSVQYLNIKTVKTFTLVGMLQDEQGQAIRNRYVKSDVTGAMVNAEGVLTLDTGTTNRHLTVSAENGQPELLCEIPSGLEPNKKVQFISAIQCQRADSPEK</sequence>
<evidence type="ECO:0000313" key="4">
    <source>
        <dbReference type="EMBL" id="PDO86112.1"/>
    </source>
</evidence>
<dbReference type="Pfam" id="PF15976">
    <property type="entry name" value="CooC_C"/>
    <property type="match status" value="1"/>
</dbReference>
<feature type="domain" description="Pilus assembly protein C-terminal" evidence="2">
    <location>
        <begin position="684"/>
        <end position="778"/>
    </location>
</feature>
<evidence type="ECO:0000259" key="2">
    <source>
        <dbReference type="Pfam" id="PF15976"/>
    </source>
</evidence>
<evidence type="ECO:0000313" key="5">
    <source>
        <dbReference type="Proteomes" id="UP000219642"/>
    </source>
</evidence>
<evidence type="ECO:0000259" key="3">
    <source>
        <dbReference type="Pfam" id="PF16967"/>
    </source>
</evidence>
<accession>A0ABX4IP77</accession>
<protein>
    <submittedName>
        <fullName evidence="4">CFA, I fimbrial subunit C usher protein</fullName>
    </submittedName>
</protein>
<comment type="caution">
    <text evidence="4">The sequence shown here is derived from an EMBL/GenBank/DDBJ whole genome shotgun (WGS) entry which is preliminary data.</text>
</comment>
<dbReference type="EMBL" id="NITV01000006">
    <property type="protein sequence ID" value="PDO86112.1"/>
    <property type="molecule type" value="Genomic_DNA"/>
</dbReference>
<dbReference type="Pfam" id="PF16967">
    <property type="entry name" value="TcfC"/>
    <property type="match status" value="1"/>
</dbReference>
<keyword evidence="1" id="KW-0732">Signal</keyword>
<gene>
    <name evidence="4" type="ORF">BK796_11760</name>
</gene>